<sequence>APNCGENKIQRLVDMTDANKFFELAPVNNTLPSRYRLAGETKLFDLRFTAMVHVGENLSRLGFTPTEWKKSVDIARL</sequence>
<comment type="caution">
    <text evidence="1">The sequence shown here is derived from an EMBL/GenBank/DDBJ whole genome shotgun (WGS) entry which is preliminary data.</text>
</comment>
<protein>
    <submittedName>
        <fullName evidence="1">Uncharacterized protein</fullName>
    </submittedName>
</protein>
<organism evidence="1 2">
    <name type="scientific">Oceanidesulfovibrio marinus</name>
    <dbReference type="NCBI Taxonomy" id="370038"/>
    <lineage>
        <taxon>Bacteria</taxon>
        <taxon>Pseudomonadati</taxon>
        <taxon>Thermodesulfobacteriota</taxon>
        <taxon>Desulfovibrionia</taxon>
        <taxon>Desulfovibrionales</taxon>
        <taxon>Desulfovibrionaceae</taxon>
        <taxon>Oceanidesulfovibrio</taxon>
    </lineage>
</organism>
<proteinExistence type="predicted"/>
<reference evidence="1 2" key="1">
    <citation type="submission" date="2018-06" db="EMBL/GenBank/DDBJ databases">
        <title>Complete genome of Desulfovibrio marinus P48SEP.</title>
        <authorList>
            <person name="Crispim J.S."/>
            <person name="Vidigal P.M.P."/>
            <person name="Silva L.C.F."/>
            <person name="Araujo L.C."/>
            <person name="Laguardia C.N."/>
            <person name="Dias R.S."/>
            <person name="Sousa M.P."/>
            <person name="Paula S.O."/>
            <person name="Silva C."/>
        </authorList>
    </citation>
    <scope>NUCLEOTIDE SEQUENCE [LARGE SCALE GENOMIC DNA]</scope>
    <source>
        <strain evidence="1 2">P48SEP</strain>
    </source>
</reference>
<feature type="non-terminal residue" evidence="1">
    <location>
        <position position="1"/>
    </location>
</feature>
<name>A0A6P1ZD88_9BACT</name>
<dbReference type="EMBL" id="QMIF01000367">
    <property type="protein sequence ID" value="TVM23486.1"/>
    <property type="molecule type" value="Genomic_DNA"/>
</dbReference>
<accession>A0A6P1ZD88</accession>
<dbReference type="AlphaFoldDB" id="A0A6P1ZD88"/>
<evidence type="ECO:0000313" key="2">
    <source>
        <dbReference type="Proteomes" id="UP000434052"/>
    </source>
</evidence>
<evidence type="ECO:0000313" key="1">
    <source>
        <dbReference type="EMBL" id="TVM23486.1"/>
    </source>
</evidence>
<gene>
    <name evidence="1" type="ORF">DQK91_23600</name>
</gene>
<dbReference type="Proteomes" id="UP000434052">
    <property type="component" value="Unassembled WGS sequence"/>
</dbReference>